<proteinExistence type="predicted"/>
<protein>
    <submittedName>
        <fullName evidence="1">Uncharacterized protein</fullName>
    </submittedName>
</protein>
<keyword evidence="2" id="KW-1185">Reference proteome</keyword>
<dbReference type="EMBL" id="CM023473">
    <property type="protein sequence ID" value="KAH7954957.1"/>
    <property type="molecule type" value="Genomic_DNA"/>
</dbReference>
<gene>
    <name evidence="1" type="ORF">HPB49_023324</name>
</gene>
<comment type="caution">
    <text evidence="1">The sequence shown here is derived from an EMBL/GenBank/DDBJ whole genome shotgun (WGS) entry which is preliminary data.</text>
</comment>
<dbReference type="Proteomes" id="UP000821865">
    <property type="component" value="Chromosome 4"/>
</dbReference>
<reference evidence="1" key="1">
    <citation type="submission" date="2020-05" db="EMBL/GenBank/DDBJ databases">
        <title>Large-scale comparative analyses of tick genomes elucidate their genetic diversity and vector capacities.</title>
        <authorList>
            <person name="Jia N."/>
            <person name="Wang J."/>
            <person name="Shi W."/>
            <person name="Du L."/>
            <person name="Sun Y."/>
            <person name="Zhan W."/>
            <person name="Jiang J."/>
            <person name="Wang Q."/>
            <person name="Zhang B."/>
            <person name="Ji P."/>
            <person name="Sakyi L.B."/>
            <person name="Cui X."/>
            <person name="Yuan T."/>
            <person name="Jiang B."/>
            <person name="Yang W."/>
            <person name="Lam T.T.-Y."/>
            <person name="Chang Q."/>
            <person name="Ding S."/>
            <person name="Wang X."/>
            <person name="Zhu J."/>
            <person name="Ruan X."/>
            <person name="Zhao L."/>
            <person name="Wei J."/>
            <person name="Que T."/>
            <person name="Du C."/>
            <person name="Cheng J."/>
            <person name="Dai P."/>
            <person name="Han X."/>
            <person name="Huang E."/>
            <person name="Gao Y."/>
            <person name="Liu J."/>
            <person name="Shao H."/>
            <person name="Ye R."/>
            <person name="Li L."/>
            <person name="Wei W."/>
            <person name="Wang X."/>
            <person name="Wang C."/>
            <person name="Yang T."/>
            <person name="Huo Q."/>
            <person name="Li W."/>
            <person name="Guo W."/>
            <person name="Chen H."/>
            <person name="Zhou L."/>
            <person name="Ni X."/>
            <person name="Tian J."/>
            <person name="Zhou Y."/>
            <person name="Sheng Y."/>
            <person name="Liu T."/>
            <person name="Pan Y."/>
            <person name="Xia L."/>
            <person name="Li J."/>
            <person name="Zhao F."/>
            <person name="Cao W."/>
        </authorList>
    </citation>
    <scope>NUCLEOTIDE SEQUENCE</scope>
    <source>
        <strain evidence="1">Dsil-2018</strain>
    </source>
</reference>
<evidence type="ECO:0000313" key="2">
    <source>
        <dbReference type="Proteomes" id="UP000821865"/>
    </source>
</evidence>
<evidence type="ECO:0000313" key="1">
    <source>
        <dbReference type="EMBL" id="KAH7954957.1"/>
    </source>
</evidence>
<accession>A0ACB8D0F6</accession>
<organism evidence="1 2">
    <name type="scientific">Dermacentor silvarum</name>
    <name type="common">Tick</name>
    <dbReference type="NCBI Taxonomy" id="543639"/>
    <lineage>
        <taxon>Eukaryota</taxon>
        <taxon>Metazoa</taxon>
        <taxon>Ecdysozoa</taxon>
        <taxon>Arthropoda</taxon>
        <taxon>Chelicerata</taxon>
        <taxon>Arachnida</taxon>
        <taxon>Acari</taxon>
        <taxon>Parasitiformes</taxon>
        <taxon>Ixodida</taxon>
        <taxon>Ixodoidea</taxon>
        <taxon>Ixodidae</taxon>
        <taxon>Rhipicephalinae</taxon>
        <taxon>Dermacentor</taxon>
    </lineage>
</organism>
<name>A0ACB8D0F6_DERSI</name>
<sequence length="206" mass="23473">MAKQNAALTKIKPALNLEEVARLELGETPETKAESLSRLRQLLAGAWNPAICSLVDFTRAVLLLTSSWLLEDFPSICGAVGVIDMKGLNIHHLAQLTPSYLMKVANLMQDCCPVRIKAVYIINHPKIFQVIFATIKPFLRSKLLSRVYFVGHEDSEFWDHFPRDLVPSEFGGRREHFDYDRQEQFVHSKSDFFETLCACGYKKNKT</sequence>